<dbReference type="Pfam" id="PF05685">
    <property type="entry name" value="Uma2"/>
    <property type="match status" value="1"/>
</dbReference>
<dbReference type="Proteomes" id="UP001302949">
    <property type="component" value="Unassembled WGS sequence"/>
</dbReference>
<dbReference type="EMBL" id="JAYFUM010000007">
    <property type="protein sequence ID" value="MEA5138727.1"/>
    <property type="molecule type" value="Genomic_DNA"/>
</dbReference>
<keyword evidence="3" id="KW-1185">Reference proteome</keyword>
<dbReference type="PANTHER" id="PTHR34107">
    <property type="entry name" value="SLL0198 PROTEIN-RELATED"/>
    <property type="match status" value="1"/>
</dbReference>
<proteinExistence type="predicted"/>
<dbReference type="InterPro" id="IPR008538">
    <property type="entry name" value="Uma2"/>
</dbReference>
<keyword evidence="2" id="KW-0378">Hydrolase</keyword>
<dbReference type="RefSeq" id="WP_323295895.1">
    <property type="nucleotide sequence ID" value="NZ_JAYFUM010000007.1"/>
</dbReference>
<protein>
    <submittedName>
        <fullName evidence="2">Uma2 family endonuclease</fullName>
    </submittedName>
</protein>
<dbReference type="CDD" id="cd06260">
    <property type="entry name" value="DUF820-like"/>
    <property type="match status" value="1"/>
</dbReference>
<dbReference type="InterPro" id="IPR012296">
    <property type="entry name" value="Nuclease_put_TT1808"/>
</dbReference>
<feature type="domain" description="Putative restriction endonuclease" evidence="1">
    <location>
        <begin position="12"/>
        <end position="147"/>
    </location>
</feature>
<keyword evidence="2" id="KW-0255">Endonuclease</keyword>
<sequence length="163" mass="18820">MELLAENIAETQLSDYEIERNKPMPTLLHGAIQANLIFEIKFNYRDKFRVASEVSLATTPNSFTPDVVLYPFENLDFQNDPSRRQDAPLLSIEIQSASQSSKDMTSKLEPYFNFGIKSCWIVVPDFQGVFVYDSPSHYEFFHEDQIVQDRVMNIEIPISKIFA</sequence>
<evidence type="ECO:0000313" key="3">
    <source>
        <dbReference type="Proteomes" id="UP001302949"/>
    </source>
</evidence>
<keyword evidence="2" id="KW-0540">Nuclease</keyword>
<name>A0ABU5Q822_9BACT</name>
<evidence type="ECO:0000313" key="2">
    <source>
        <dbReference type="EMBL" id="MEA5138727.1"/>
    </source>
</evidence>
<dbReference type="GO" id="GO:0004519">
    <property type="term" value="F:endonuclease activity"/>
    <property type="evidence" value="ECO:0007669"/>
    <property type="project" value="UniProtKB-KW"/>
</dbReference>
<dbReference type="InterPro" id="IPR011335">
    <property type="entry name" value="Restrct_endonuc-II-like"/>
</dbReference>
<dbReference type="Gene3D" id="3.90.1570.10">
    <property type="entry name" value="tt1808, chain A"/>
    <property type="match status" value="1"/>
</dbReference>
<organism evidence="2 3">
    <name type="scientific">Arcicella rigui</name>
    <dbReference type="NCBI Taxonomy" id="797020"/>
    <lineage>
        <taxon>Bacteria</taxon>
        <taxon>Pseudomonadati</taxon>
        <taxon>Bacteroidota</taxon>
        <taxon>Cytophagia</taxon>
        <taxon>Cytophagales</taxon>
        <taxon>Flectobacillaceae</taxon>
        <taxon>Arcicella</taxon>
    </lineage>
</organism>
<accession>A0ABU5Q822</accession>
<gene>
    <name evidence="2" type="ORF">VB248_06275</name>
</gene>
<reference evidence="2 3" key="1">
    <citation type="submission" date="2023-12" db="EMBL/GenBank/DDBJ databases">
        <title>Novel species of the genus Arcicella isolated from rivers.</title>
        <authorList>
            <person name="Lu H."/>
        </authorList>
    </citation>
    <scope>NUCLEOTIDE SEQUENCE [LARGE SCALE GENOMIC DNA]</scope>
    <source>
        <strain evidence="2 3">KCTC 23307</strain>
    </source>
</reference>
<dbReference type="SUPFAM" id="SSF52980">
    <property type="entry name" value="Restriction endonuclease-like"/>
    <property type="match status" value="1"/>
</dbReference>
<evidence type="ECO:0000259" key="1">
    <source>
        <dbReference type="Pfam" id="PF05685"/>
    </source>
</evidence>
<comment type="caution">
    <text evidence="2">The sequence shown here is derived from an EMBL/GenBank/DDBJ whole genome shotgun (WGS) entry which is preliminary data.</text>
</comment>
<dbReference type="PANTHER" id="PTHR34107:SF2">
    <property type="entry name" value="SLL0888 PROTEIN"/>
    <property type="match status" value="1"/>
</dbReference>